<dbReference type="Proteomes" id="UP000321085">
    <property type="component" value="Unassembled WGS sequence"/>
</dbReference>
<comment type="caution">
    <text evidence="1">The sequence shown here is derived from an EMBL/GenBank/DDBJ whole genome shotgun (WGS) entry which is preliminary data.</text>
</comment>
<evidence type="ECO:0000313" key="2">
    <source>
        <dbReference type="Proteomes" id="UP000321085"/>
    </source>
</evidence>
<reference evidence="1 2" key="1">
    <citation type="submission" date="2019-07" db="EMBL/GenBank/DDBJ databases">
        <title>Whole genome shotgun sequence of Microvirga aerophila NBRC 106136.</title>
        <authorList>
            <person name="Hosoyama A."/>
            <person name="Uohara A."/>
            <person name="Ohji S."/>
            <person name="Ichikawa N."/>
        </authorList>
    </citation>
    <scope>NUCLEOTIDE SEQUENCE [LARGE SCALE GENOMIC DNA]</scope>
    <source>
        <strain evidence="1 2">NBRC 106136</strain>
    </source>
</reference>
<dbReference type="RefSeq" id="WP_246690495.1">
    <property type="nucleotide sequence ID" value="NZ_BJYU01000102.1"/>
</dbReference>
<evidence type="ECO:0000313" key="1">
    <source>
        <dbReference type="EMBL" id="GEO17369.1"/>
    </source>
</evidence>
<organism evidence="1 2">
    <name type="scientific">Microvirga aerophila</name>
    <dbReference type="NCBI Taxonomy" id="670291"/>
    <lineage>
        <taxon>Bacteria</taxon>
        <taxon>Pseudomonadati</taxon>
        <taxon>Pseudomonadota</taxon>
        <taxon>Alphaproteobacteria</taxon>
        <taxon>Hyphomicrobiales</taxon>
        <taxon>Methylobacteriaceae</taxon>
        <taxon>Microvirga</taxon>
    </lineage>
</organism>
<gene>
    <name evidence="1" type="ORF">MAE02_50650</name>
</gene>
<keyword evidence="2" id="KW-1185">Reference proteome</keyword>
<sequence>MTPDLCEAFRRNSDGSWTCTKQCVLTVSGGQTVTIAVDQTVRPGELLSGFDLAAYLEQTCAHGGTAECEIPLGCRKERLMPPRPVILITGSSGFLG</sequence>
<name>A0A512BZI3_9HYPH</name>
<proteinExistence type="predicted"/>
<protein>
    <submittedName>
        <fullName evidence="1">Uncharacterized protein</fullName>
    </submittedName>
</protein>
<dbReference type="EMBL" id="BJYU01000102">
    <property type="protein sequence ID" value="GEO17369.1"/>
    <property type="molecule type" value="Genomic_DNA"/>
</dbReference>
<accession>A0A512BZI3</accession>
<dbReference type="AlphaFoldDB" id="A0A512BZI3"/>